<protein>
    <submittedName>
        <fullName evidence="1">Uncharacterized protein</fullName>
    </submittedName>
</protein>
<name>A0ABW6P8D5_9NOCA</name>
<keyword evidence="2" id="KW-1185">Reference proteome</keyword>
<accession>A0ABW6P8D5</accession>
<comment type="caution">
    <text evidence="1">The sequence shown here is derived from an EMBL/GenBank/DDBJ whole genome shotgun (WGS) entry which is preliminary data.</text>
</comment>
<sequence length="118" mass="13809">MSSYHQIFIRSDRPREILIEDIDLAARVSLADVSPRGDRTFWGAASRHTIVELEFSHRFDDDGQLDFESYPIALTIRDSGSDKARERQAADQIFENLRRTGRYDLLYVYDLQELVRRS</sequence>
<dbReference type="Proteomes" id="UP001601442">
    <property type="component" value="Unassembled WGS sequence"/>
</dbReference>
<dbReference type="EMBL" id="JBIAMT010000004">
    <property type="protein sequence ID" value="MFF0499397.1"/>
    <property type="molecule type" value="Genomic_DNA"/>
</dbReference>
<evidence type="ECO:0000313" key="2">
    <source>
        <dbReference type="Proteomes" id="UP001601442"/>
    </source>
</evidence>
<dbReference type="RefSeq" id="WP_387397787.1">
    <property type="nucleotide sequence ID" value="NZ_JBIAMT010000004.1"/>
</dbReference>
<evidence type="ECO:0000313" key="1">
    <source>
        <dbReference type="EMBL" id="MFF0499397.1"/>
    </source>
</evidence>
<reference evidence="1 2" key="1">
    <citation type="submission" date="2024-10" db="EMBL/GenBank/DDBJ databases">
        <title>The Natural Products Discovery Center: Release of the First 8490 Sequenced Strains for Exploring Actinobacteria Biosynthetic Diversity.</title>
        <authorList>
            <person name="Kalkreuter E."/>
            <person name="Kautsar S.A."/>
            <person name="Yang D."/>
            <person name="Bader C.D."/>
            <person name="Teijaro C.N."/>
            <person name="Fluegel L."/>
            <person name="Davis C.M."/>
            <person name="Simpson J.R."/>
            <person name="Lauterbach L."/>
            <person name="Steele A.D."/>
            <person name="Gui C."/>
            <person name="Meng S."/>
            <person name="Li G."/>
            <person name="Viehrig K."/>
            <person name="Ye F."/>
            <person name="Su P."/>
            <person name="Kiefer A.F."/>
            <person name="Nichols A."/>
            <person name="Cepeda A.J."/>
            <person name="Yan W."/>
            <person name="Fan B."/>
            <person name="Jiang Y."/>
            <person name="Adhikari A."/>
            <person name="Zheng C.-J."/>
            <person name="Schuster L."/>
            <person name="Cowan T.M."/>
            <person name="Smanski M.J."/>
            <person name="Chevrette M.G."/>
            <person name="De Carvalho L.P.S."/>
            <person name="Shen B."/>
        </authorList>
    </citation>
    <scope>NUCLEOTIDE SEQUENCE [LARGE SCALE GENOMIC DNA]</scope>
    <source>
        <strain evidence="1 2">NPDC004119</strain>
    </source>
</reference>
<proteinExistence type="predicted"/>
<organism evidence="1 2">
    <name type="scientific">Nocardia aobensis</name>
    <dbReference type="NCBI Taxonomy" id="257277"/>
    <lineage>
        <taxon>Bacteria</taxon>
        <taxon>Bacillati</taxon>
        <taxon>Actinomycetota</taxon>
        <taxon>Actinomycetes</taxon>
        <taxon>Mycobacteriales</taxon>
        <taxon>Nocardiaceae</taxon>
        <taxon>Nocardia</taxon>
    </lineage>
</organism>
<gene>
    <name evidence="1" type="ORF">ACFYU5_23555</name>
</gene>